<evidence type="ECO:0000313" key="10">
    <source>
        <dbReference type="EMBL" id="STQ86783.1"/>
    </source>
</evidence>
<dbReference type="AlphaFoldDB" id="A0A377PYX2"/>
<keyword evidence="2" id="KW-1003">Cell membrane</keyword>
<dbReference type="GO" id="GO:0009103">
    <property type="term" value="P:lipopolysaccharide biosynthetic process"/>
    <property type="evidence" value="ECO:0007669"/>
    <property type="project" value="UniProtKB-ARBA"/>
</dbReference>
<comment type="subcellular location">
    <subcellularLocation>
        <location evidence="1">Cell membrane</location>
        <topology evidence="1">Multi-pass membrane protein</topology>
    </subcellularLocation>
</comment>
<dbReference type="GO" id="GO:0006493">
    <property type="term" value="P:protein O-linked glycosylation"/>
    <property type="evidence" value="ECO:0007669"/>
    <property type="project" value="InterPro"/>
</dbReference>
<feature type="transmembrane region" description="Helical" evidence="8">
    <location>
        <begin position="176"/>
        <end position="194"/>
    </location>
</feature>
<dbReference type="EC" id="2.4.2.43" evidence="10"/>
<feature type="transmembrane region" description="Helical" evidence="8">
    <location>
        <begin position="234"/>
        <end position="254"/>
    </location>
</feature>
<evidence type="ECO:0000256" key="6">
    <source>
        <dbReference type="ARBA" id="ARBA00022989"/>
    </source>
</evidence>
<feature type="transmembrane region" description="Helical" evidence="8">
    <location>
        <begin position="151"/>
        <end position="169"/>
    </location>
</feature>
<dbReference type="GO" id="GO:0005886">
    <property type="term" value="C:plasma membrane"/>
    <property type="evidence" value="ECO:0007669"/>
    <property type="project" value="UniProtKB-SubCell"/>
</dbReference>
<protein>
    <submittedName>
        <fullName evidence="11">Glycosyltransferase family 39 protein</fullName>
    </submittedName>
    <submittedName>
        <fullName evidence="10">Undecaprenyl phosphate-alpha-4-amino-4-deoxy-L-arabinose arabinosyl transferase</fullName>
        <ecNumber evidence="10">2.4.2.43</ecNumber>
    </submittedName>
</protein>
<sequence length="513" mass="59421">MIKIKKSFTLFLLLLLIFIIAIRMASLDLYALMDTTEARYAEMSRKILETGNWITIYYDYGVPFWGKPPLSFWASALSMKFFGIDEFGARLAPFIASLLVGILLFAWSYSNNNEKKVKKFLYYLNYALGSCIIFFSSGLGFVASGAVMTDMFLLVCICLCMIGFWKCVFANSTNYSWLKTFWGYMFFVGLALGLLAKGPIIIVLTGLPIFAFCLFYFIDRIFRKDKVKLMNLRNLPYIWGTLLAICIALPWYILSEIATPGFLEYFIIGEHINRFLISGWEGDMYGNAHSSPLGMIWLFWVWAFLPWSLVFFYVVGYIFMRKAKKSNINEHNKILDLFASRQYGLVYLLCWILSPLIFFSLSKNTLEAYVLPSLPASSILLSILIFGISTKFSVRIWILPSVIIIVFSLFLIYPKLDSVATRHQKDIINLWDRKSNLIFLKDYPAYSAQFYSHGNFAFYKDIQELSNALIKESNVNHKTIVMPSYLYNENKDFFRNYNIIAQRDNKTIIKNFN</sequence>
<dbReference type="RefSeq" id="WP_052089760.1">
    <property type="nucleotide sequence ID" value="NZ_FZML01000033.1"/>
</dbReference>
<dbReference type="PANTHER" id="PTHR33908">
    <property type="entry name" value="MANNOSYLTRANSFERASE YKCB-RELATED"/>
    <property type="match status" value="1"/>
</dbReference>
<evidence type="ECO:0000259" key="9">
    <source>
        <dbReference type="Pfam" id="PF02366"/>
    </source>
</evidence>
<dbReference type="EMBL" id="UGJE01000002">
    <property type="protein sequence ID" value="STQ86783.1"/>
    <property type="molecule type" value="Genomic_DNA"/>
</dbReference>
<dbReference type="PANTHER" id="PTHR33908:SF3">
    <property type="entry name" value="UNDECAPRENYL PHOSPHATE-ALPHA-4-AMINO-4-DEOXY-L-ARABINOSE ARABINOSYL TRANSFERASE"/>
    <property type="match status" value="1"/>
</dbReference>
<evidence type="ECO:0000256" key="4">
    <source>
        <dbReference type="ARBA" id="ARBA00022679"/>
    </source>
</evidence>
<feature type="transmembrane region" description="Helical" evidence="8">
    <location>
        <begin position="396"/>
        <end position="413"/>
    </location>
</feature>
<reference evidence="11 12" key="1">
    <citation type="journal article" date="2014" name="Genome Announc.">
        <title>Draft genome sequences of eight enterohepatic helicobacter species isolated from both laboratory and wild rodents.</title>
        <authorList>
            <person name="Sheh A."/>
            <person name="Shen Z."/>
            <person name="Fox J.G."/>
        </authorList>
    </citation>
    <scope>NUCLEOTIDE SEQUENCE [LARGE SCALE GENOMIC DNA]</scope>
    <source>
        <strain evidence="11 12">ST1</strain>
    </source>
</reference>
<evidence type="ECO:0000256" key="8">
    <source>
        <dbReference type="SAM" id="Phobius"/>
    </source>
</evidence>
<dbReference type="EMBL" id="JRPD02000016">
    <property type="protein sequence ID" value="TLD99606.1"/>
    <property type="molecule type" value="Genomic_DNA"/>
</dbReference>
<dbReference type="OrthoDB" id="9815691at2"/>
<dbReference type="Proteomes" id="UP000029922">
    <property type="component" value="Unassembled WGS sequence"/>
</dbReference>
<dbReference type="Proteomes" id="UP000255139">
    <property type="component" value="Unassembled WGS sequence"/>
</dbReference>
<accession>A0A377PYX2</accession>
<dbReference type="InterPro" id="IPR050297">
    <property type="entry name" value="LipidA_mod_glycosyltrf_83"/>
</dbReference>
<dbReference type="GO" id="GO:0103015">
    <property type="term" value="F:4-amino-4-deoxy-L-arabinose transferase activity"/>
    <property type="evidence" value="ECO:0007669"/>
    <property type="project" value="UniProtKB-EC"/>
</dbReference>
<organism evidence="10 13">
    <name type="scientific">Helicobacter muridarum</name>
    <dbReference type="NCBI Taxonomy" id="216"/>
    <lineage>
        <taxon>Bacteria</taxon>
        <taxon>Pseudomonadati</taxon>
        <taxon>Campylobacterota</taxon>
        <taxon>Epsilonproteobacteria</taxon>
        <taxon>Campylobacterales</taxon>
        <taxon>Helicobacteraceae</taxon>
        <taxon>Helicobacter</taxon>
    </lineage>
</organism>
<keyword evidence="6 8" id="KW-1133">Transmembrane helix</keyword>
<keyword evidence="13" id="KW-1185">Reference proteome</keyword>
<evidence type="ECO:0000256" key="1">
    <source>
        <dbReference type="ARBA" id="ARBA00004651"/>
    </source>
</evidence>
<dbReference type="InterPro" id="IPR003342">
    <property type="entry name" value="ArnT-like_N"/>
</dbReference>
<evidence type="ECO:0000256" key="7">
    <source>
        <dbReference type="ARBA" id="ARBA00023136"/>
    </source>
</evidence>
<keyword evidence="4 10" id="KW-0808">Transferase</keyword>
<keyword evidence="5 8" id="KW-0812">Transmembrane</keyword>
<evidence type="ECO:0000256" key="2">
    <source>
        <dbReference type="ARBA" id="ARBA00022475"/>
    </source>
</evidence>
<feature type="domain" description="ArnT-like N-terminal" evidence="9">
    <location>
        <begin position="7"/>
        <end position="266"/>
    </location>
</feature>
<feature type="transmembrane region" description="Helical" evidence="8">
    <location>
        <begin position="121"/>
        <end position="145"/>
    </location>
</feature>
<keyword evidence="7 8" id="KW-0472">Membrane</keyword>
<dbReference type="GO" id="GO:0010041">
    <property type="term" value="P:response to iron(III) ion"/>
    <property type="evidence" value="ECO:0007669"/>
    <property type="project" value="TreeGrafter"/>
</dbReference>
<evidence type="ECO:0000256" key="5">
    <source>
        <dbReference type="ARBA" id="ARBA00022692"/>
    </source>
</evidence>
<evidence type="ECO:0000313" key="11">
    <source>
        <dbReference type="EMBL" id="TLD99606.1"/>
    </source>
</evidence>
<gene>
    <name evidence="10" type="primary">arnT</name>
    <name evidence="11" type="ORF">LS73_006985</name>
    <name evidence="10" type="ORF">NCTC12714_01594</name>
</gene>
<feature type="transmembrane region" description="Helical" evidence="8">
    <location>
        <begin position="87"/>
        <end position="109"/>
    </location>
</feature>
<dbReference type="GO" id="GO:0000030">
    <property type="term" value="F:mannosyltransferase activity"/>
    <property type="evidence" value="ECO:0007669"/>
    <property type="project" value="InterPro"/>
</dbReference>
<evidence type="ECO:0000313" key="12">
    <source>
        <dbReference type="Proteomes" id="UP000029922"/>
    </source>
</evidence>
<name>A0A377PYX2_9HELI</name>
<reference evidence="10 13" key="2">
    <citation type="submission" date="2018-06" db="EMBL/GenBank/DDBJ databases">
        <authorList>
            <consortium name="Pathogen Informatics"/>
            <person name="Doyle S."/>
        </authorList>
    </citation>
    <scope>NUCLEOTIDE SEQUENCE [LARGE SCALE GENOMIC DNA]</scope>
    <source>
        <strain evidence="10 13">NCTC12714</strain>
    </source>
</reference>
<keyword evidence="3 10" id="KW-0328">Glycosyltransferase</keyword>
<evidence type="ECO:0000256" key="3">
    <source>
        <dbReference type="ARBA" id="ARBA00022676"/>
    </source>
</evidence>
<proteinExistence type="predicted"/>
<feature type="transmembrane region" description="Helical" evidence="8">
    <location>
        <begin position="368"/>
        <end position="389"/>
    </location>
</feature>
<feature type="transmembrane region" description="Helical" evidence="8">
    <location>
        <begin position="297"/>
        <end position="320"/>
    </location>
</feature>
<feature type="transmembrane region" description="Helical" evidence="8">
    <location>
        <begin position="341"/>
        <end position="362"/>
    </location>
</feature>
<evidence type="ECO:0000313" key="13">
    <source>
        <dbReference type="Proteomes" id="UP000255139"/>
    </source>
</evidence>
<feature type="transmembrane region" description="Helical" evidence="8">
    <location>
        <begin position="200"/>
        <end position="222"/>
    </location>
</feature>
<dbReference type="Pfam" id="PF02366">
    <property type="entry name" value="PMT"/>
    <property type="match status" value="1"/>
</dbReference>